<name>A0ABU9LTB7_9BACT</name>
<gene>
    <name evidence="2" type="ORF">AAFH49_06050</name>
</gene>
<comment type="caution">
    <text evidence="2">The sequence shown here is derived from an EMBL/GenBank/DDBJ whole genome shotgun (WGS) entry which is preliminary data.</text>
</comment>
<dbReference type="Gene3D" id="2.60.40.10">
    <property type="entry name" value="Immunoglobulins"/>
    <property type="match status" value="1"/>
</dbReference>
<accession>A0ABU9LTB7</accession>
<dbReference type="EMBL" id="JBCEVZ010000009">
    <property type="protein sequence ID" value="MEL5993763.1"/>
    <property type="molecule type" value="Genomic_DNA"/>
</dbReference>
<dbReference type="NCBIfam" id="TIGR04183">
    <property type="entry name" value="Por_Secre_tail"/>
    <property type="match status" value="1"/>
</dbReference>
<protein>
    <submittedName>
        <fullName evidence="2">Reprolysin-like metallopeptidase</fullName>
    </submittedName>
</protein>
<proteinExistence type="predicted"/>
<feature type="signal peptide" evidence="1">
    <location>
        <begin position="1"/>
        <end position="20"/>
    </location>
</feature>
<dbReference type="InterPro" id="IPR026444">
    <property type="entry name" value="Secre_tail"/>
</dbReference>
<evidence type="ECO:0000313" key="2">
    <source>
        <dbReference type="EMBL" id="MEL5993763.1"/>
    </source>
</evidence>
<feature type="chain" id="PRO_5045963323" evidence="1">
    <location>
        <begin position="21"/>
        <end position="819"/>
    </location>
</feature>
<dbReference type="Pfam" id="PF13583">
    <property type="entry name" value="Reprolysin_4"/>
    <property type="match status" value="1"/>
</dbReference>
<keyword evidence="1" id="KW-0732">Signal</keyword>
<dbReference type="InterPro" id="IPR013783">
    <property type="entry name" value="Ig-like_fold"/>
</dbReference>
<organism evidence="2 3">
    <name type="scientific">Hymenobacter segetis</name>
    <dbReference type="NCBI Taxonomy" id="2025509"/>
    <lineage>
        <taxon>Bacteria</taxon>
        <taxon>Pseudomonadati</taxon>
        <taxon>Bacteroidota</taxon>
        <taxon>Cytophagia</taxon>
        <taxon>Cytophagales</taxon>
        <taxon>Hymenobacteraceae</taxon>
        <taxon>Hymenobacter</taxon>
    </lineage>
</organism>
<reference evidence="2 3" key="1">
    <citation type="journal article" date="2018" name="Arch. Microbiol.">
        <title>Hymenobacter segetis sp. nov., isolated from soil.</title>
        <authorList>
            <person name="Ten L.N."/>
            <person name="Lim S.J."/>
            <person name="Kim B.O."/>
            <person name="Kang I.K."/>
            <person name="Jung H.Y."/>
        </authorList>
    </citation>
    <scope>NUCLEOTIDE SEQUENCE [LARGE SCALE GENOMIC DNA]</scope>
    <source>
        <strain evidence="2 3">S7-3-11</strain>
    </source>
</reference>
<dbReference type="InterPro" id="IPR024079">
    <property type="entry name" value="MetalloPept_cat_dom_sf"/>
</dbReference>
<dbReference type="Gene3D" id="3.40.390.10">
    <property type="entry name" value="Collagenase (Catalytic Domain)"/>
    <property type="match status" value="1"/>
</dbReference>
<dbReference type="SUPFAM" id="SSF55486">
    <property type="entry name" value="Metalloproteases ('zincins'), catalytic domain"/>
    <property type="match status" value="1"/>
</dbReference>
<keyword evidence="3" id="KW-1185">Reference proteome</keyword>
<dbReference type="RefSeq" id="WP_342296610.1">
    <property type="nucleotide sequence ID" value="NZ_JBCEVZ010000009.1"/>
</dbReference>
<evidence type="ECO:0000256" key="1">
    <source>
        <dbReference type="SAM" id="SignalP"/>
    </source>
</evidence>
<dbReference type="Proteomes" id="UP001479606">
    <property type="component" value="Unassembled WGS sequence"/>
</dbReference>
<evidence type="ECO:0000313" key="3">
    <source>
        <dbReference type="Proteomes" id="UP001479606"/>
    </source>
</evidence>
<sequence length="819" mass="84433">MNFRYGKVSFALVVSLLLGARVGSTQTPAPLWQPAPAPAARNGNAAPKTAGSWFTLDAAQLAARLARAPLETKPAAAVTLELPYPDGTLHRFALTKVPVMAPALAARYPQIQTYAGHGLDEPTASVRLETSPAGLHAQVLGLTSALRIEADPGTANRYQSYPDALPEFACQALAVPGRAHRPAGGTPPTPPTPYGTQLRVLRLALATTGEYYQSPALGKNDAVATMTSLVTLVSALNAVYERELAVRLELIANNNLLIYTDPAADPYTNSSPGTMIDESRASINTVIGSANYDLGHVLGYRAGGYSGVAYIDVTCFDPYKGGGASTGSTAAYMAAVTTHEIGHQLGSEHTFNGDQGNCSGGNRSPALAYEPGAGNTIMSYDSRCAPDNVGAGINYFHAGSLSAIVPSLSCGTFTATGNQPPSVSVPASNAYTIPLGTPFTLTGSGTDPNGDALAYSWEELDLGNASGLAGAAADVSGPPLFRSFAPVASPARTFPNLTSLLANTASLGEILPQVARTLNFRLTARDNHSGVAGANVTLAVASAGPFAVTAPSAALTAAGGSNYALTWSVLGTDQAPVSCPDVQVLFSTDGGLTFPTVLLASTPNDGTQTVQLPNVSTTKGRLKIQALNNVFFAINNANITLTATLPVELTAFTAEAHGPTAHLEWHTASEKNNAGFAIEASADGTAFRRLGWVAGQGSSTMPHSYQFDDAELATYPGPTVYYRLRQLDNNGPESLSPVRAVAVAGATTRLQVWPNPAAGTVTVAGLAAGQPVQVLDLAGRVRLTATQAGSGALRLELAGLAPGLYVVRGNGTAVRLVVK</sequence>